<feature type="compositionally biased region" description="Low complexity" evidence="1">
    <location>
        <begin position="37"/>
        <end position="50"/>
    </location>
</feature>
<keyword evidence="3" id="KW-1185">Reference proteome</keyword>
<proteinExistence type="predicted"/>
<evidence type="ECO:0000313" key="2">
    <source>
        <dbReference type="EMBL" id="QIN78608.1"/>
    </source>
</evidence>
<gene>
    <name evidence="2" type="ORF">GBA65_08830</name>
</gene>
<dbReference type="PANTHER" id="PTHR34822">
    <property type="entry name" value="GRPB DOMAIN PROTEIN (AFU_ORTHOLOGUE AFUA_1G01530)"/>
    <property type="match status" value="1"/>
</dbReference>
<name>A0A6G8PWM9_9ACTN</name>
<dbReference type="Pfam" id="PF04229">
    <property type="entry name" value="GrpB"/>
    <property type="match status" value="1"/>
</dbReference>
<dbReference type="InterPro" id="IPR043519">
    <property type="entry name" value="NT_sf"/>
</dbReference>
<accession>A0A6G8PWM9</accession>
<evidence type="ECO:0000256" key="1">
    <source>
        <dbReference type="SAM" id="MobiDB-lite"/>
    </source>
</evidence>
<dbReference type="KEGG" id="rmar:GBA65_08830"/>
<protein>
    <submittedName>
        <fullName evidence="2">GrpB family protein</fullName>
    </submittedName>
</protein>
<feature type="compositionally biased region" description="Gly residues" evidence="1">
    <location>
        <begin position="10"/>
        <end position="27"/>
    </location>
</feature>
<dbReference type="PANTHER" id="PTHR34822:SF1">
    <property type="entry name" value="GRPB FAMILY PROTEIN"/>
    <property type="match status" value="1"/>
</dbReference>
<dbReference type="Gene3D" id="3.30.460.10">
    <property type="entry name" value="Beta Polymerase, domain 2"/>
    <property type="match status" value="1"/>
</dbReference>
<dbReference type="EMBL" id="CP045121">
    <property type="protein sequence ID" value="QIN78608.1"/>
    <property type="molecule type" value="Genomic_DNA"/>
</dbReference>
<reference evidence="2 3" key="1">
    <citation type="submission" date="2019-10" db="EMBL/GenBank/DDBJ databases">
        <title>Rubrobacter sp nov SCSIO 52915 isolated from a deep-sea sediment in the South China Sea.</title>
        <authorList>
            <person name="Chen R.W."/>
        </authorList>
    </citation>
    <scope>NUCLEOTIDE SEQUENCE [LARGE SCALE GENOMIC DNA]</scope>
    <source>
        <strain evidence="2 3">SCSIO 52915</strain>
    </source>
</reference>
<sequence>MNGQIPGVNNGNGGNGDGDGGGGNGGGDGEEGERTRGAPPARTAASGPGRVRVVAYDPRWPGLFELERDRLEAALGERAGAIEHVGGTAVPGLDAKPIVDLMLGLESLEDGARCARLFEGVGYEQRGEAGVPGRIFLRKFTPYRYHLSLAPAGGEFWECHLLFRDYLRTHPATAREYARLKHELAGRYRYDREAYTEAKAGFVEAVVRRAKAARERGA</sequence>
<dbReference type="AlphaFoldDB" id="A0A6G8PWM9"/>
<feature type="region of interest" description="Disordered" evidence="1">
    <location>
        <begin position="1"/>
        <end position="50"/>
    </location>
</feature>
<evidence type="ECO:0000313" key="3">
    <source>
        <dbReference type="Proteomes" id="UP000502706"/>
    </source>
</evidence>
<organism evidence="2 3">
    <name type="scientific">Rubrobacter marinus</name>
    <dbReference type="NCBI Taxonomy" id="2653852"/>
    <lineage>
        <taxon>Bacteria</taxon>
        <taxon>Bacillati</taxon>
        <taxon>Actinomycetota</taxon>
        <taxon>Rubrobacteria</taxon>
        <taxon>Rubrobacterales</taxon>
        <taxon>Rubrobacteraceae</taxon>
        <taxon>Rubrobacter</taxon>
    </lineage>
</organism>
<dbReference type="Proteomes" id="UP000502706">
    <property type="component" value="Chromosome"/>
</dbReference>
<dbReference type="InterPro" id="IPR007344">
    <property type="entry name" value="GrpB/CoaE"/>
</dbReference>
<dbReference type="SUPFAM" id="SSF81301">
    <property type="entry name" value="Nucleotidyltransferase"/>
    <property type="match status" value="1"/>
</dbReference>